<feature type="domain" description="DUF4124" evidence="3">
    <location>
        <begin position="28"/>
        <end position="72"/>
    </location>
</feature>
<dbReference type="EMBL" id="SHMF01000004">
    <property type="protein sequence ID" value="TAA33785.1"/>
    <property type="molecule type" value="Genomic_DNA"/>
</dbReference>
<sequence length="208" mass="22470">MSRPSLPPLLLVLAALAAGDVRAADPVTIYRCVGRDGTVTLSDAKCPPGQRQEVREMLRPQDPPPVPASPAAPASPARPAAPPAPAQVVIYRTPPRPMYLCTSDDGRTYTSDNGDGNPRLVPLWSLGYPGGGWGPPGHHRPGGPVVVGNTWVRDACHQLPQAEVCDRLRDRRYEIQRQYHSALQSERHALDKEQRGLDARLDNDCGAG</sequence>
<feature type="region of interest" description="Disordered" evidence="1">
    <location>
        <begin position="43"/>
        <end position="84"/>
    </location>
</feature>
<accession>A0A4Q8LSS3</accession>
<evidence type="ECO:0000259" key="3">
    <source>
        <dbReference type="Pfam" id="PF13511"/>
    </source>
</evidence>
<comment type="caution">
    <text evidence="4">The sequence shown here is derived from an EMBL/GenBank/DDBJ whole genome shotgun (WGS) entry which is preliminary data.</text>
</comment>
<feature type="region of interest" description="Disordered" evidence="1">
    <location>
        <begin position="183"/>
        <end position="208"/>
    </location>
</feature>
<keyword evidence="2" id="KW-0732">Signal</keyword>
<feature type="compositionally biased region" description="Basic and acidic residues" evidence="1">
    <location>
        <begin position="185"/>
        <end position="208"/>
    </location>
</feature>
<dbReference type="AlphaFoldDB" id="A0A4Q8LSS3"/>
<evidence type="ECO:0000256" key="2">
    <source>
        <dbReference type="SAM" id="SignalP"/>
    </source>
</evidence>
<evidence type="ECO:0000313" key="4">
    <source>
        <dbReference type="EMBL" id="TAA33785.1"/>
    </source>
</evidence>
<dbReference type="InterPro" id="IPR025392">
    <property type="entry name" value="DUF4124"/>
</dbReference>
<dbReference type="Pfam" id="PF13511">
    <property type="entry name" value="DUF4124"/>
    <property type="match status" value="1"/>
</dbReference>
<gene>
    <name evidence="4" type="ORF">EA656_15260</name>
</gene>
<name>A0A4Q8LSS3_9GAMM</name>
<dbReference type="RefSeq" id="WP_130524407.1">
    <property type="nucleotide sequence ID" value="NZ_SHLZ01000005.1"/>
</dbReference>
<dbReference type="Proteomes" id="UP000292087">
    <property type="component" value="Unassembled WGS sequence"/>
</dbReference>
<evidence type="ECO:0000256" key="1">
    <source>
        <dbReference type="SAM" id="MobiDB-lite"/>
    </source>
</evidence>
<organism evidence="4 5">
    <name type="scientific">Pseudoxanthomonas winnipegensis</name>
    <dbReference type="NCBI Taxonomy" id="2480810"/>
    <lineage>
        <taxon>Bacteria</taxon>
        <taxon>Pseudomonadati</taxon>
        <taxon>Pseudomonadota</taxon>
        <taxon>Gammaproteobacteria</taxon>
        <taxon>Lysobacterales</taxon>
        <taxon>Lysobacteraceae</taxon>
        <taxon>Pseudoxanthomonas</taxon>
    </lineage>
</organism>
<protein>
    <submittedName>
        <fullName evidence="4">DUF4124 domain-containing protein</fullName>
    </submittedName>
</protein>
<evidence type="ECO:0000313" key="5">
    <source>
        <dbReference type="Proteomes" id="UP000292087"/>
    </source>
</evidence>
<feature type="signal peptide" evidence="2">
    <location>
        <begin position="1"/>
        <end position="23"/>
    </location>
</feature>
<reference evidence="4 5" key="1">
    <citation type="submission" date="2019-02" db="EMBL/GenBank/DDBJ databases">
        <title>WGS of Pseudoxanthomonas species novum from clinical isolates.</title>
        <authorList>
            <person name="Bernier A.-M."/>
            <person name="Bernard K."/>
            <person name="Vachon A."/>
        </authorList>
    </citation>
    <scope>NUCLEOTIDE SEQUENCE [LARGE SCALE GENOMIC DNA]</scope>
    <source>
        <strain evidence="4 5">NML140781</strain>
    </source>
</reference>
<feature type="compositionally biased region" description="Pro residues" evidence="1">
    <location>
        <begin position="61"/>
        <end position="70"/>
    </location>
</feature>
<proteinExistence type="predicted"/>
<feature type="chain" id="PRO_5020778221" evidence="2">
    <location>
        <begin position="24"/>
        <end position="208"/>
    </location>
</feature>